<dbReference type="RefSeq" id="WP_301199399.1">
    <property type="nucleotide sequence ID" value="NZ_JAPDPI010000018.1"/>
</dbReference>
<accession>A0AAE3MFC7</accession>
<keyword evidence="4" id="KW-0378">Hydrolase</keyword>
<dbReference type="Pfam" id="PF01569">
    <property type="entry name" value="PAP2"/>
    <property type="match status" value="1"/>
</dbReference>
<evidence type="ECO:0000256" key="7">
    <source>
        <dbReference type="SAM" id="Phobius"/>
    </source>
</evidence>
<keyword evidence="6 7" id="KW-0472">Membrane</keyword>
<dbReference type="SMART" id="SM00014">
    <property type="entry name" value="acidPPc"/>
    <property type="match status" value="1"/>
</dbReference>
<dbReference type="InterPro" id="IPR036938">
    <property type="entry name" value="PAP2/HPO_sf"/>
</dbReference>
<keyword evidence="3 7" id="KW-0812">Transmembrane</keyword>
<gene>
    <name evidence="9" type="ORF">OM074_10345</name>
</gene>
<dbReference type="GO" id="GO:0005886">
    <property type="term" value="C:plasma membrane"/>
    <property type="evidence" value="ECO:0007669"/>
    <property type="project" value="UniProtKB-SubCell"/>
</dbReference>
<feature type="transmembrane region" description="Helical" evidence="7">
    <location>
        <begin position="226"/>
        <end position="243"/>
    </location>
</feature>
<organism evidence="9 10">
    <name type="scientific">Plebeiibacterium marinum</name>
    <dbReference type="NCBI Taxonomy" id="2992111"/>
    <lineage>
        <taxon>Bacteria</taxon>
        <taxon>Pseudomonadati</taxon>
        <taxon>Bacteroidota</taxon>
        <taxon>Bacteroidia</taxon>
        <taxon>Marinilabiliales</taxon>
        <taxon>Marinilabiliaceae</taxon>
        <taxon>Plebeiibacterium</taxon>
    </lineage>
</organism>
<feature type="transmembrane region" description="Helical" evidence="7">
    <location>
        <begin position="201"/>
        <end position="220"/>
    </location>
</feature>
<evidence type="ECO:0000256" key="2">
    <source>
        <dbReference type="ARBA" id="ARBA00022475"/>
    </source>
</evidence>
<feature type="transmembrane region" description="Helical" evidence="7">
    <location>
        <begin position="176"/>
        <end position="194"/>
    </location>
</feature>
<dbReference type="SUPFAM" id="SSF48317">
    <property type="entry name" value="Acid phosphatase/Vanadium-dependent haloperoxidase"/>
    <property type="match status" value="1"/>
</dbReference>
<comment type="caution">
    <text evidence="9">The sequence shown here is derived from an EMBL/GenBank/DDBJ whole genome shotgun (WGS) entry which is preliminary data.</text>
</comment>
<evidence type="ECO:0000256" key="3">
    <source>
        <dbReference type="ARBA" id="ARBA00022692"/>
    </source>
</evidence>
<evidence type="ECO:0000256" key="1">
    <source>
        <dbReference type="ARBA" id="ARBA00004651"/>
    </source>
</evidence>
<dbReference type="Gene3D" id="1.20.144.10">
    <property type="entry name" value="Phosphatidic acid phosphatase type 2/haloperoxidase"/>
    <property type="match status" value="1"/>
</dbReference>
<dbReference type="PANTHER" id="PTHR14969">
    <property type="entry name" value="SPHINGOSINE-1-PHOSPHATE PHOSPHOHYDROLASE"/>
    <property type="match status" value="1"/>
</dbReference>
<evidence type="ECO:0000259" key="8">
    <source>
        <dbReference type="SMART" id="SM00014"/>
    </source>
</evidence>
<comment type="subcellular location">
    <subcellularLocation>
        <location evidence="1">Cell membrane</location>
        <topology evidence="1">Multi-pass membrane protein</topology>
    </subcellularLocation>
</comment>
<dbReference type="Proteomes" id="UP001207408">
    <property type="component" value="Unassembled WGS sequence"/>
</dbReference>
<evidence type="ECO:0000313" key="9">
    <source>
        <dbReference type="EMBL" id="MCW3806027.1"/>
    </source>
</evidence>
<dbReference type="InterPro" id="IPR000326">
    <property type="entry name" value="PAP2/HPO"/>
</dbReference>
<feature type="transmembrane region" description="Helical" evidence="7">
    <location>
        <begin position="39"/>
        <end position="62"/>
    </location>
</feature>
<keyword evidence="10" id="KW-1185">Reference proteome</keyword>
<evidence type="ECO:0000256" key="5">
    <source>
        <dbReference type="ARBA" id="ARBA00022989"/>
    </source>
</evidence>
<feature type="transmembrane region" description="Helical" evidence="7">
    <location>
        <begin position="7"/>
        <end position="27"/>
    </location>
</feature>
<evidence type="ECO:0000256" key="6">
    <source>
        <dbReference type="ARBA" id="ARBA00023136"/>
    </source>
</evidence>
<sequence>MQKNKWIWIWAVVAVLIVLFTNLYSVYMLANAGSFVSGLLLLITHSGDALSVAFLVLLFVFFVSKRVKSYKNRLFTIVVLWLFLLIVLGGVALLNEHLFKTTFHVHRPSIEIMKQQVGFDSDKMYQLDSKELRRGYLKDFFESRDDVRLEYDGKHVTESVLKLWKYEVGYSFPSGHATNAFLLAIVICYLLSYLYKGSGAVLYGCIYLWAVWVAMSRVMLGVHSALDISFGALWGTLLGVAFVKSGSIKSVFLNKTHN</sequence>
<feature type="transmembrane region" description="Helical" evidence="7">
    <location>
        <begin position="74"/>
        <end position="94"/>
    </location>
</feature>
<reference evidence="9" key="1">
    <citation type="submission" date="2022-10" db="EMBL/GenBank/DDBJ databases">
        <authorList>
            <person name="Yu W.X."/>
        </authorList>
    </citation>
    <scope>NUCLEOTIDE SEQUENCE</scope>
    <source>
        <strain evidence="9">D04</strain>
    </source>
</reference>
<dbReference type="GO" id="GO:0016787">
    <property type="term" value="F:hydrolase activity"/>
    <property type="evidence" value="ECO:0007669"/>
    <property type="project" value="UniProtKB-KW"/>
</dbReference>
<dbReference type="PANTHER" id="PTHR14969:SF62">
    <property type="entry name" value="DECAPRENYLPHOSPHORYL-5-PHOSPHORIBOSE PHOSPHATASE RV3807C-RELATED"/>
    <property type="match status" value="1"/>
</dbReference>
<keyword evidence="5 7" id="KW-1133">Transmembrane helix</keyword>
<evidence type="ECO:0000256" key="4">
    <source>
        <dbReference type="ARBA" id="ARBA00022801"/>
    </source>
</evidence>
<evidence type="ECO:0000313" key="10">
    <source>
        <dbReference type="Proteomes" id="UP001207408"/>
    </source>
</evidence>
<feature type="domain" description="Phosphatidic acid phosphatase type 2/haloperoxidase" evidence="8">
    <location>
        <begin position="81"/>
        <end position="243"/>
    </location>
</feature>
<dbReference type="EMBL" id="JAPDPI010000018">
    <property type="protein sequence ID" value="MCW3806027.1"/>
    <property type="molecule type" value="Genomic_DNA"/>
</dbReference>
<protein>
    <submittedName>
        <fullName evidence="9">Phosphatase PAP2 family protein</fullName>
    </submittedName>
</protein>
<proteinExistence type="predicted"/>
<dbReference type="AlphaFoldDB" id="A0AAE3MFC7"/>
<dbReference type="CDD" id="cd01610">
    <property type="entry name" value="PAP2_like"/>
    <property type="match status" value="1"/>
</dbReference>
<keyword evidence="2" id="KW-1003">Cell membrane</keyword>
<name>A0AAE3MFC7_9BACT</name>